<organism evidence="2 3">
    <name type="scientific">Brassica cretica</name>
    <name type="common">Mustard</name>
    <dbReference type="NCBI Taxonomy" id="69181"/>
    <lineage>
        <taxon>Eukaryota</taxon>
        <taxon>Viridiplantae</taxon>
        <taxon>Streptophyta</taxon>
        <taxon>Embryophyta</taxon>
        <taxon>Tracheophyta</taxon>
        <taxon>Spermatophyta</taxon>
        <taxon>Magnoliopsida</taxon>
        <taxon>eudicotyledons</taxon>
        <taxon>Gunneridae</taxon>
        <taxon>Pentapetalae</taxon>
        <taxon>rosids</taxon>
        <taxon>malvids</taxon>
        <taxon>Brassicales</taxon>
        <taxon>Brassicaceae</taxon>
        <taxon>Brassiceae</taxon>
        <taxon>Brassica</taxon>
    </lineage>
</organism>
<feature type="region of interest" description="Disordered" evidence="1">
    <location>
        <begin position="213"/>
        <end position="252"/>
    </location>
</feature>
<evidence type="ECO:0000256" key="1">
    <source>
        <dbReference type="SAM" id="MobiDB-lite"/>
    </source>
</evidence>
<reference evidence="2 3" key="1">
    <citation type="journal article" date="2020" name="BMC Genomics">
        <title>Intraspecific diversification of the crop wild relative Brassica cretica Lam. using demographic model selection.</title>
        <authorList>
            <person name="Kioukis A."/>
            <person name="Michalopoulou V.A."/>
            <person name="Briers L."/>
            <person name="Pirintsos S."/>
            <person name="Studholme D.J."/>
            <person name="Pavlidis P."/>
            <person name="Sarris P.F."/>
        </authorList>
    </citation>
    <scope>NUCLEOTIDE SEQUENCE [LARGE SCALE GENOMIC DNA]</scope>
    <source>
        <strain evidence="3">cv. PFS-1207/04</strain>
    </source>
</reference>
<proteinExistence type="predicted"/>
<evidence type="ECO:0000313" key="2">
    <source>
        <dbReference type="EMBL" id="KAF3495122.1"/>
    </source>
</evidence>
<protein>
    <recommendedName>
        <fullName evidence="4">Zinc knuckle CX2CX4HX4C domain-containing protein</fullName>
    </recommendedName>
</protein>
<feature type="region of interest" description="Disordered" evidence="1">
    <location>
        <begin position="146"/>
        <end position="189"/>
    </location>
</feature>
<evidence type="ECO:0000313" key="3">
    <source>
        <dbReference type="Proteomes" id="UP000266723"/>
    </source>
</evidence>
<sequence length="252" mass="27943">MHIWTWSWIHNLKNWHNKTSFNTDEGDVITVEASYLRLPRVCSHCRIVGHRESACETINHSSSDKVQGNGNISVSLEESQVHTTGPLIAEPQKVTSTPEIIIAPTETDVLEKNATNDSLQETTPATNIGFQLLNYAVQFETTVKTSVSPSKAKEFESSPSASPLEGNDTMENNSLHRDDTLTPQTSFSTEVTTVAKPSVFGDLFDKNGVFIGEEWNASPPKSRGGRPIKPSQKMLDSDWPRKRGRRDRVGHG</sequence>
<gene>
    <name evidence="2" type="ORF">DY000_02058168</name>
</gene>
<dbReference type="Proteomes" id="UP000266723">
    <property type="component" value="Unassembled WGS sequence"/>
</dbReference>
<name>A0ABQ7ABP9_BRACR</name>
<dbReference type="EMBL" id="QGKV02002055">
    <property type="protein sequence ID" value="KAF3495122.1"/>
    <property type="molecule type" value="Genomic_DNA"/>
</dbReference>
<keyword evidence="3" id="KW-1185">Reference proteome</keyword>
<accession>A0ABQ7ABP9</accession>
<evidence type="ECO:0008006" key="4">
    <source>
        <dbReference type="Google" id="ProtNLM"/>
    </source>
</evidence>
<feature type="compositionally biased region" description="Basic and acidic residues" evidence="1">
    <location>
        <begin position="235"/>
        <end position="252"/>
    </location>
</feature>
<comment type="caution">
    <text evidence="2">The sequence shown here is derived from an EMBL/GenBank/DDBJ whole genome shotgun (WGS) entry which is preliminary data.</text>
</comment>